<evidence type="ECO:0000313" key="5">
    <source>
        <dbReference type="EMBL" id="KGF44032.1"/>
    </source>
</evidence>
<evidence type="ECO:0000313" key="6">
    <source>
        <dbReference type="Proteomes" id="UP000029525"/>
    </source>
</evidence>
<dbReference type="OrthoDB" id="9804203at2"/>
<gene>
    <name evidence="5" type="ORF">HMPREF0647_08345</name>
</gene>
<dbReference type="CDD" id="cd13832">
    <property type="entry name" value="IHF"/>
    <property type="match status" value="1"/>
</dbReference>
<evidence type="ECO:0000256" key="2">
    <source>
        <dbReference type="ARBA" id="ARBA00023067"/>
    </source>
</evidence>
<sequence length="98" mass="11216">MKDKTLTSIDLVRKAKERSGLSQEVLRQSLRALLGAISEAMDDGNNVALDNFGSFEQRKVKERTVTPPPPNNKPIVVPEHQVVRFRPYKNILIYHIKY</sequence>
<keyword evidence="2" id="KW-0226">DNA condensation</keyword>
<dbReference type="GO" id="GO:0003677">
    <property type="term" value="F:DNA binding"/>
    <property type="evidence" value="ECO:0007669"/>
    <property type="project" value="UniProtKB-KW"/>
</dbReference>
<dbReference type="GO" id="GO:0030261">
    <property type="term" value="P:chromosome condensation"/>
    <property type="evidence" value="ECO:0007669"/>
    <property type="project" value="UniProtKB-KW"/>
</dbReference>
<dbReference type="PANTHER" id="PTHR33175">
    <property type="entry name" value="DNA-BINDING PROTEIN HU"/>
    <property type="match status" value="1"/>
</dbReference>
<dbReference type="GO" id="GO:0030527">
    <property type="term" value="F:structural constituent of chromatin"/>
    <property type="evidence" value="ECO:0007669"/>
    <property type="project" value="InterPro"/>
</dbReference>
<dbReference type="GO" id="GO:0005829">
    <property type="term" value="C:cytosol"/>
    <property type="evidence" value="ECO:0007669"/>
    <property type="project" value="TreeGrafter"/>
</dbReference>
<evidence type="ECO:0000256" key="1">
    <source>
        <dbReference type="ARBA" id="ARBA00010529"/>
    </source>
</evidence>
<dbReference type="Proteomes" id="UP000029525">
    <property type="component" value="Unassembled WGS sequence"/>
</dbReference>
<dbReference type="SUPFAM" id="SSF47729">
    <property type="entry name" value="IHF-like DNA-binding proteins"/>
    <property type="match status" value="1"/>
</dbReference>
<dbReference type="Pfam" id="PF00216">
    <property type="entry name" value="Bac_DNA_binding"/>
    <property type="match status" value="1"/>
</dbReference>
<reference evidence="5 6" key="1">
    <citation type="submission" date="2014-07" db="EMBL/GenBank/DDBJ databases">
        <authorList>
            <person name="McCorrison J."/>
            <person name="Sanka R."/>
            <person name="Torralba M."/>
            <person name="Gillis M."/>
            <person name="Haft D.H."/>
            <person name="Methe B."/>
            <person name="Sutton G."/>
            <person name="Nelson K.E."/>
        </authorList>
    </citation>
    <scope>NUCLEOTIDE SEQUENCE [LARGE SCALE GENOMIC DNA]</scope>
    <source>
        <strain evidence="5 6">DNF00320</strain>
    </source>
</reference>
<protein>
    <submittedName>
        <fullName evidence="5">Integration host factor subunit alpha</fullName>
    </submittedName>
</protein>
<comment type="similarity">
    <text evidence="1 4">Belongs to the bacterial histone-like protein family.</text>
</comment>
<comment type="caution">
    <text evidence="5">The sequence shown here is derived from an EMBL/GenBank/DDBJ whole genome shotgun (WGS) entry which is preliminary data.</text>
</comment>
<dbReference type="InterPro" id="IPR000119">
    <property type="entry name" value="Hist_DNA-bd"/>
</dbReference>
<dbReference type="AlphaFoldDB" id="A0A096BMV0"/>
<dbReference type="EMBL" id="JRNQ01000053">
    <property type="protein sequence ID" value="KGF44032.1"/>
    <property type="molecule type" value="Genomic_DNA"/>
</dbReference>
<organism evidence="5 6">
    <name type="scientific">Prevotella bivia DNF00320</name>
    <dbReference type="NCBI Taxonomy" id="1401068"/>
    <lineage>
        <taxon>Bacteria</taxon>
        <taxon>Pseudomonadati</taxon>
        <taxon>Bacteroidota</taxon>
        <taxon>Bacteroidia</taxon>
        <taxon>Bacteroidales</taxon>
        <taxon>Prevotellaceae</taxon>
        <taxon>Prevotella</taxon>
    </lineage>
</organism>
<keyword evidence="3" id="KW-0238">DNA-binding</keyword>
<dbReference type="Gene3D" id="4.10.520.10">
    <property type="entry name" value="IHF-like DNA-binding proteins"/>
    <property type="match status" value="1"/>
</dbReference>
<evidence type="ECO:0000256" key="4">
    <source>
        <dbReference type="RuleBase" id="RU003939"/>
    </source>
</evidence>
<dbReference type="PANTHER" id="PTHR33175:SF3">
    <property type="entry name" value="DNA-BINDING PROTEIN HU-BETA"/>
    <property type="match status" value="1"/>
</dbReference>
<name>A0A096BMV0_9BACT</name>
<accession>A0A096BMV0</accession>
<evidence type="ECO:0000256" key="3">
    <source>
        <dbReference type="ARBA" id="ARBA00023125"/>
    </source>
</evidence>
<dbReference type="RefSeq" id="WP_036867696.1">
    <property type="nucleotide sequence ID" value="NZ_JRNQ01000053.1"/>
</dbReference>
<proteinExistence type="inferred from homology"/>
<dbReference type="SMART" id="SM00411">
    <property type="entry name" value="BHL"/>
    <property type="match status" value="1"/>
</dbReference>
<dbReference type="InterPro" id="IPR010992">
    <property type="entry name" value="IHF-like_DNA-bd_dom_sf"/>
</dbReference>